<dbReference type="Gene3D" id="3.40.50.11660">
    <property type="entry name" value="Glycosyl transferase family 10, C-terminal domain"/>
    <property type="match status" value="1"/>
</dbReference>
<dbReference type="Pfam" id="PF00852">
    <property type="entry name" value="Glyco_transf_10"/>
    <property type="match status" value="1"/>
</dbReference>
<sequence length="267" mass="31087">MTLTYRLDSDVIANYDWMISKQTVKFLIDPPLVYSWDQVLSAVSQKTKLVAELVSNCYTDSKREEYTAELSQFISVDSYGSCSGIVCEDCNKMLADDYLFYLAFENSVCRDYVTEKFWRMKKLIVPIVLRKSDYVNIVPEGSFIAIDQFRSSKDLANYLRYLSVNRTEYLNYFEWTKHFLASSVQNYGYFCELCKTISDDVLPPKVYENIEKWWVEGGNCQIDFAEQFVSIHGASEKRKLIILLLIVVVALFMTFHSRRITKATEIV</sequence>
<dbReference type="WBParaSite" id="PSAMB.scaffold6566size9219.g28709.t1">
    <property type="protein sequence ID" value="PSAMB.scaffold6566size9219.g28709.t1"/>
    <property type="gene ID" value="PSAMB.scaffold6566size9219.g28709"/>
</dbReference>
<evidence type="ECO:0000313" key="15">
    <source>
        <dbReference type="WBParaSite" id="PSAMB.scaffold6566size9219.g28709.t1"/>
    </source>
</evidence>
<evidence type="ECO:0000256" key="9">
    <source>
        <dbReference type="ARBA" id="ARBA00023034"/>
    </source>
</evidence>
<evidence type="ECO:0000256" key="7">
    <source>
        <dbReference type="ARBA" id="ARBA00022968"/>
    </source>
</evidence>
<dbReference type="SUPFAM" id="SSF53756">
    <property type="entry name" value="UDP-Glycosyltransferase/glycogen phosphorylase"/>
    <property type="match status" value="1"/>
</dbReference>
<keyword evidence="10 12" id="KW-0472">Membrane</keyword>
<proteinExistence type="inferred from homology"/>
<dbReference type="FunFam" id="3.40.50.11660:FF:000002">
    <property type="entry name" value="Alpha-(1,3)-fucosyltransferase"/>
    <property type="match status" value="1"/>
</dbReference>
<evidence type="ECO:0000256" key="11">
    <source>
        <dbReference type="ARBA" id="ARBA00023180"/>
    </source>
</evidence>
<keyword evidence="5 12" id="KW-0808">Transferase</keyword>
<dbReference type="InterPro" id="IPR038577">
    <property type="entry name" value="GT10-like_C_sf"/>
</dbReference>
<accession>A0A914X5C5</accession>
<evidence type="ECO:0000256" key="3">
    <source>
        <dbReference type="ARBA" id="ARBA00008919"/>
    </source>
</evidence>
<dbReference type="GO" id="GO:0032580">
    <property type="term" value="C:Golgi cisterna membrane"/>
    <property type="evidence" value="ECO:0007669"/>
    <property type="project" value="UniProtKB-SubCell"/>
</dbReference>
<dbReference type="EC" id="2.4.1.-" evidence="12"/>
<evidence type="ECO:0000313" key="14">
    <source>
        <dbReference type="Proteomes" id="UP000887566"/>
    </source>
</evidence>
<evidence type="ECO:0000259" key="13">
    <source>
        <dbReference type="Pfam" id="PF00852"/>
    </source>
</evidence>
<feature type="domain" description="Fucosyltransferase C-terminal" evidence="13">
    <location>
        <begin position="44"/>
        <end position="213"/>
    </location>
</feature>
<organism evidence="14 15">
    <name type="scientific">Plectus sambesii</name>
    <dbReference type="NCBI Taxonomy" id="2011161"/>
    <lineage>
        <taxon>Eukaryota</taxon>
        <taxon>Metazoa</taxon>
        <taxon>Ecdysozoa</taxon>
        <taxon>Nematoda</taxon>
        <taxon>Chromadorea</taxon>
        <taxon>Plectida</taxon>
        <taxon>Plectina</taxon>
        <taxon>Plectoidea</taxon>
        <taxon>Plectidae</taxon>
        <taxon>Plectus</taxon>
    </lineage>
</organism>
<feature type="transmembrane region" description="Helical" evidence="12">
    <location>
        <begin position="240"/>
        <end position="257"/>
    </location>
</feature>
<evidence type="ECO:0000256" key="1">
    <source>
        <dbReference type="ARBA" id="ARBA00004447"/>
    </source>
</evidence>
<evidence type="ECO:0000256" key="5">
    <source>
        <dbReference type="ARBA" id="ARBA00022679"/>
    </source>
</evidence>
<keyword evidence="6 12" id="KW-0812">Transmembrane</keyword>
<comment type="subcellular location">
    <subcellularLocation>
        <location evidence="1 12">Golgi apparatus</location>
        <location evidence="1 12">Golgi stack membrane</location>
        <topology evidence="1 12">Single-pass type II membrane protein</topology>
    </subcellularLocation>
</comment>
<evidence type="ECO:0000256" key="4">
    <source>
        <dbReference type="ARBA" id="ARBA00022676"/>
    </source>
</evidence>
<protein>
    <recommendedName>
        <fullName evidence="12">Fucosyltransferase</fullName>
        <ecNumber evidence="12">2.4.1.-</ecNumber>
    </recommendedName>
</protein>
<evidence type="ECO:0000256" key="6">
    <source>
        <dbReference type="ARBA" id="ARBA00022692"/>
    </source>
</evidence>
<dbReference type="PANTHER" id="PTHR48438">
    <property type="entry name" value="ALPHA-(1,3)-FUCOSYLTRANSFERASE C-RELATED"/>
    <property type="match status" value="1"/>
</dbReference>
<keyword evidence="14" id="KW-1185">Reference proteome</keyword>
<comment type="similarity">
    <text evidence="3 12">Belongs to the glycosyltransferase 10 family.</text>
</comment>
<dbReference type="Proteomes" id="UP000887566">
    <property type="component" value="Unplaced"/>
</dbReference>
<name>A0A914X5C5_9BILA</name>
<keyword evidence="8 12" id="KW-1133">Transmembrane helix</keyword>
<dbReference type="InterPro" id="IPR001503">
    <property type="entry name" value="Glyco_trans_10"/>
</dbReference>
<reference evidence="15" key="1">
    <citation type="submission" date="2022-11" db="UniProtKB">
        <authorList>
            <consortium name="WormBaseParasite"/>
        </authorList>
    </citation>
    <scope>IDENTIFICATION</scope>
</reference>
<evidence type="ECO:0000256" key="10">
    <source>
        <dbReference type="ARBA" id="ARBA00023136"/>
    </source>
</evidence>
<keyword evidence="7" id="KW-0735">Signal-anchor</keyword>
<dbReference type="InterPro" id="IPR055270">
    <property type="entry name" value="Glyco_tran_10_C"/>
</dbReference>
<comment type="pathway">
    <text evidence="2">Protein modification; protein glycosylation.</text>
</comment>
<dbReference type="GO" id="GO:0008417">
    <property type="term" value="F:fucosyltransferase activity"/>
    <property type="evidence" value="ECO:0007669"/>
    <property type="project" value="InterPro"/>
</dbReference>
<keyword evidence="11" id="KW-0325">Glycoprotein</keyword>
<evidence type="ECO:0000256" key="8">
    <source>
        <dbReference type="ARBA" id="ARBA00022989"/>
    </source>
</evidence>
<dbReference type="AlphaFoldDB" id="A0A914X5C5"/>
<dbReference type="PANTHER" id="PTHR48438:SF1">
    <property type="entry name" value="ALPHA-(1,3)-FUCOSYLTRANSFERASE C-RELATED"/>
    <property type="match status" value="1"/>
</dbReference>
<evidence type="ECO:0000256" key="12">
    <source>
        <dbReference type="RuleBase" id="RU003832"/>
    </source>
</evidence>
<keyword evidence="9 12" id="KW-0333">Golgi apparatus</keyword>
<keyword evidence="4 12" id="KW-0328">Glycosyltransferase</keyword>
<evidence type="ECO:0000256" key="2">
    <source>
        <dbReference type="ARBA" id="ARBA00004922"/>
    </source>
</evidence>